<dbReference type="AlphaFoldDB" id="A0AAV2H642"/>
<proteinExistence type="predicted"/>
<evidence type="ECO:0000256" key="1">
    <source>
        <dbReference type="SAM" id="SignalP"/>
    </source>
</evidence>
<reference evidence="2 3" key="1">
    <citation type="submission" date="2024-04" db="EMBL/GenBank/DDBJ databases">
        <authorList>
            <consortium name="Genoscope - CEA"/>
            <person name="William W."/>
        </authorList>
    </citation>
    <scope>NUCLEOTIDE SEQUENCE [LARGE SCALE GENOMIC DNA]</scope>
</reference>
<gene>
    <name evidence="2" type="ORF">GSLYS_00003235001</name>
</gene>
<evidence type="ECO:0000313" key="3">
    <source>
        <dbReference type="Proteomes" id="UP001497497"/>
    </source>
</evidence>
<evidence type="ECO:0000313" key="2">
    <source>
        <dbReference type="EMBL" id="CAL1529080.1"/>
    </source>
</evidence>
<comment type="caution">
    <text evidence="2">The sequence shown here is derived from an EMBL/GenBank/DDBJ whole genome shotgun (WGS) entry which is preliminary data.</text>
</comment>
<keyword evidence="3" id="KW-1185">Reference proteome</keyword>
<organism evidence="2 3">
    <name type="scientific">Lymnaea stagnalis</name>
    <name type="common">Great pond snail</name>
    <name type="synonym">Helix stagnalis</name>
    <dbReference type="NCBI Taxonomy" id="6523"/>
    <lineage>
        <taxon>Eukaryota</taxon>
        <taxon>Metazoa</taxon>
        <taxon>Spiralia</taxon>
        <taxon>Lophotrochozoa</taxon>
        <taxon>Mollusca</taxon>
        <taxon>Gastropoda</taxon>
        <taxon>Heterobranchia</taxon>
        <taxon>Euthyneura</taxon>
        <taxon>Panpulmonata</taxon>
        <taxon>Hygrophila</taxon>
        <taxon>Lymnaeoidea</taxon>
        <taxon>Lymnaeidae</taxon>
        <taxon>Lymnaea</taxon>
    </lineage>
</organism>
<feature type="signal peptide" evidence="1">
    <location>
        <begin position="1"/>
        <end position="17"/>
    </location>
</feature>
<keyword evidence="1" id="KW-0732">Signal</keyword>
<dbReference type="EMBL" id="CAXITT010000042">
    <property type="protein sequence ID" value="CAL1529080.1"/>
    <property type="molecule type" value="Genomic_DNA"/>
</dbReference>
<accession>A0AAV2H642</accession>
<name>A0AAV2H642_LYMST</name>
<feature type="chain" id="PRO_5043550649" evidence="1">
    <location>
        <begin position="18"/>
        <end position="132"/>
    </location>
</feature>
<feature type="non-terminal residue" evidence="2">
    <location>
        <position position="1"/>
    </location>
</feature>
<protein>
    <submittedName>
        <fullName evidence="2">Uncharacterized protein</fullName>
    </submittedName>
</protein>
<dbReference type="Proteomes" id="UP001497497">
    <property type="component" value="Unassembled WGS sequence"/>
</dbReference>
<feature type="non-terminal residue" evidence="2">
    <location>
        <position position="132"/>
    </location>
</feature>
<sequence length="132" mass="15165">LELFVLALYILLMVTLRHFFVPFAPQEVGRVDNETTSVPLTANVRRQFRVGFQGYILIGYAPACSAGDQLMKRFRKILIKRGLPGNVIDVEIMGFPSEYTLVKYVKKYPTRLAYSYVFDPMTIHSVELPKEM</sequence>